<evidence type="ECO:0000256" key="1">
    <source>
        <dbReference type="SAM" id="MobiDB-lite"/>
    </source>
</evidence>
<comment type="caution">
    <text evidence="2">The sequence shown here is derived from an EMBL/GenBank/DDBJ whole genome shotgun (WGS) entry which is preliminary data.</text>
</comment>
<dbReference type="OrthoDB" id="7462124at2759"/>
<organism evidence="2 3">
    <name type="scientific">Smittium culicis</name>
    <dbReference type="NCBI Taxonomy" id="133412"/>
    <lineage>
        <taxon>Eukaryota</taxon>
        <taxon>Fungi</taxon>
        <taxon>Fungi incertae sedis</taxon>
        <taxon>Zoopagomycota</taxon>
        <taxon>Kickxellomycotina</taxon>
        <taxon>Harpellomycetes</taxon>
        <taxon>Harpellales</taxon>
        <taxon>Legeriomycetaceae</taxon>
        <taxon>Smittium</taxon>
    </lineage>
</organism>
<feature type="region of interest" description="Disordered" evidence="1">
    <location>
        <begin position="24"/>
        <end position="45"/>
    </location>
</feature>
<sequence>MLRKVSNYYIRFPDYKSFGQKSLEHSCSTSENGDTRSRKRKISTLQQQGVVTDSLEDQRSILKAQSFTDNAFGIIVANQSSSKRRYRYYTTQIKFLEWNIDNTGGFHIQASRIFDYLAEIFVANKLRVNTIKA</sequence>
<gene>
    <name evidence="2" type="ORF">AYI69_g4306</name>
</gene>
<proteinExistence type="predicted"/>
<keyword evidence="3" id="KW-1185">Reference proteome</keyword>
<evidence type="ECO:0000313" key="3">
    <source>
        <dbReference type="Proteomes" id="UP000187429"/>
    </source>
</evidence>
<reference evidence="3" key="1">
    <citation type="submission" date="2017-01" db="EMBL/GenBank/DDBJ databases">
        <authorList>
            <person name="Wang Y."/>
            <person name="White M."/>
            <person name="Kvist S."/>
            <person name="Moncalvo J.-M."/>
        </authorList>
    </citation>
    <scope>NUCLEOTIDE SEQUENCE [LARGE SCALE GENOMIC DNA]</scope>
    <source>
        <strain evidence="3">ID-206-W2</strain>
    </source>
</reference>
<protein>
    <submittedName>
        <fullName evidence="2">Uncharacterized protein</fullName>
    </submittedName>
</protein>
<name>A0A1R1YEU7_9FUNG</name>
<dbReference type="AlphaFoldDB" id="A0A1R1YEU7"/>
<dbReference type="EMBL" id="LSSM01001648">
    <property type="protein sequence ID" value="OMJ25410.1"/>
    <property type="molecule type" value="Genomic_DNA"/>
</dbReference>
<accession>A0A1R1YEU7</accession>
<evidence type="ECO:0000313" key="2">
    <source>
        <dbReference type="EMBL" id="OMJ25410.1"/>
    </source>
</evidence>
<dbReference type="Proteomes" id="UP000187429">
    <property type="component" value="Unassembled WGS sequence"/>
</dbReference>